<name>A0A445BU96_ARAHY</name>
<accession>A0A445BU96</accession>
<evidence type="ECO:0000256" key="1">
    <source>
        <dbReference type="ARBA" id="ARBA00009902"/>
    </source>
</evidence>
<dbReference type="GO" id="GO:0016798">
    <property type="term" value="F:hydrolase activity, acting on glycosyl bonds"/>
    <property type="evidence" value="ECO:0007669"/>
    <property type="project" value="UniProtKB-KW"/>
</dbReference>
<evidence type="ECO:0000313" key="5">
    <source>
        <dbReference type="EMBL" id="RYR42280.1"/>
    </source>
</evidence>
<evidence type="ECO:0000256" key="2">
    <source>
        <dbReference type="ARBA" id="ARBA00022801"/>
    </source>
</evidence>
<dbReference type="EMBL" id="SDMP01000008">
    <property type="protein sequence ID" value="RYR42280.1"/>
    <property type="molecule type" value="Genomic_DNA"/>
</dbReference>
<dbReference type="InterPro" id="IPR013320">
    <property type="entry name" value="ConA-like_dom_sf"/>
</dbReference>
<dbReference type="InterPro" id="IPR023296">
    <property type="entry name" value="Glyco_hydro_beta-prop_sf"/>
</dbReference>
<keyword evidence="6" id="KW-1185">Reference proteome</keyword>
<dbReference type="Pfam" id="PF08244">
    <property type="entry name" value="Glyco_hydro_32C"/>
    <property type="match status" value="1"/>
</dbReference>
<evidence type="ECO:0000256" key="3">
    <source>
        <dbReference type="ARBA" id="ARBA00023295"/>
    </source>
</evidence>
<evidence type="ECO:0000259" key="4">
    <source>
        <dbReference type="Pfam" id="PF08244"/>
    </source>
</evidence>
<dbReference type="InterPro" id="IPR013189">
    <property type="entry name" value="Glyco_hydro_32_C"/>
</dbReference>
<organism evidence="5 6">
    <name type="scientific">Arachis hypogaea</name>
    <name type="common">Peanut</name>
    <dbReference type="NCBI Taxonomy" id="3818"/>
    <lineage>
        <taxon>Eukaryota</taxon>
        <taxon>Viridiplantae</taxon>
        <taxon>Streptophyta</taxon>
        <taxon>Embryophyta</taxon>
        <taxon>Tracheophyta</taxon>
        <taxon>Spermatophyta</taxon>
        <taxon>Magnoliopsida</taxon>
        <taxon>eudicotyledons</taxon>
        <taxon>Gunneridae</taxon>
        <taxon>Pentapetalae</taxon>
        <taxon>rosids</taxon>
        <taxon>fabids</taxon>
        <taxon>Fabales</taxon>
        <taxon>Fabaceae</taxon>
        <taxon>Papilionoideae</taxon>
        <taxon>50 kb inversion clade</taxon>
        <taxon>dalbergioids sensu lato</taxon>
        <taxon>Dalbergieae</taxon>
        <taxon>Pterocarpus clade</taxon>
        <taxon>Arachis</taxon>
    </lineage>
</organism>
<feature type="domain" description="Glycosyl hydrolase family 32 C-terminal" evidence="4">
    <location>
        <begin position="25"/>
        <end position="215"/>
    </location>
</feature>
<sequence length="233" mass="25825">MQSIPRQVWLDNKSGNRLVQWPIEEVEKLRSKNISINGEKLRGGSILEVSGITASQADIEVLFEIPELENAESFDLSDVDPQLLCSNAPRSGIIGPFGLLALASKDLREHTAISFRVYKTSNKFVGLMCSDQSRSSLQNGLDKTTYGTFFDVDSNVRTISLRSLIDHSIIESFGEGGRVCISSRVYPKLATGNEAHLYVFNNGTMSILISKLNAWCMKEAEIGHVKNMSYKTC</sequence>
<keyword evidence="2" id="KW-0378">Hydrolase</keyword>
<dbReference type="FunFam" id="2.60.120.560:FF:000002">
    <property type="entry name" value="Beta-fructofuranosidase, insoluble isoenzyme CWINV1"/>
    <property type="match status" value="1"/>
</dbReference>
<dbReference type="AlphaFoldDB" id="A0A445BU96"/>
<comment type="caution">
    <text evidence="5">The sequence shown here is derived from an EMBL/GenBank/DDBJ whole genome shotgun (WGS) entry which is preliminary data.</text>
</comment>
<reference evidence="5 6" key="1">
    <citation type="submission" date="2019-01" db="EMBL/GenBank/DDBJ databases">
        <title>Sequencing of cultivated peanut Arachis hypogaea provides insights into genome evolution and oil improvement.</title>
        <authorList>
            <person name="Chen X."/>
        </authorList>
    </citation>
    <scope>NUCLEOTIDE SEQUENCE [LARGE SCALE GENOMIC DNA]</scope>
    <source>
        <strain evidence="6">cv. Fuhuasheng</strain>
        <tissue evidence="5">Leaves</tissue>
    </source>
</reference>
<evidence type="ECO:0000313" key="6">
    <source>
        <dbReference type="Proteomes" id="UP000289738"/>
    </source>
</evidence>
<keyword evidence="3" id="KW-0326">Glycosidase</keyword>
<dbReference type="Gene3D" id="2.115.10.20">
    <property type="entry name" value="Glycosyl hydrolase domain, family 43"/>
    <property type="match status" value="1"/>
</dbReference>
<dbReference type="Gene3D" id="2.60.120.560">
    <property type="entry name" value="Exo-inulinase, domain 1"/>
    <property type="match status" value="1"/>
</dbReference>
<dbReference type="PANTHER" id="PTHR31953">
    <property type="entry name" value="BETA-FRUCTOFURANOSIDASE, INSOLUBLE ISOENZYME CWINV1-RELATED"/>
    <property type="match status" value="1"/>
</dbReference>
<dbReference type="SUPFAM" id="SSF49899">
    <property type="entry name" value="Concanavalin A-like lectins/glucanases"/>
    <property type="match status" value="1"/>
</dbReference>
<comment type="similarity">
    <text evidence="1">Belongs to the glycosyl hydrolase 32 family.</text>
</comment>
<gene>
    <name evidence="5" type="ORF">Ahy_A08g038747</name>
</gene>
<proteinExistence type="inferred from homology"/>
<protein>
    <recommendedName>
        <fullName evidence="4">Glycosyl hydrolase family 32 C-terminal domain-containing protein</fullName>
    </recommendedName>
</protein>
<dbReference type="InterPro" id="IPR050551">
    <property type="entry name" value="Fructan_Metab_Enzymes"/>
</dbReference>
<dbReference type="Proteomes" id="UP000289738">
    <property type="component" value="Chromosome A08"/>
</dbReference>